<dbReference type="AlphaFoldDB" id="A0A081BWL5"/>
<feature type="region of interest" description="Disordered" evidence="1">
    <location>
        <begin position="449"/>
        <end position="472"/>
    </location>
</feature>
<dbReference type="SUPFAM" id="SSF50494">
    <property type="entry name" value="Trypsin-like serine proteases"/>
    <property type="match status" value="1"/>
</dbReference>
<evidence type="ECO:0000313" key="3">
    <source>
        <dbReference type="Proteomes" id="UP000030661"/>
    </source>
</evidence>
<protein>
    <submittedName>
        <fullName evidence="2">GUN4-like protein</fullName>
    </submittedName>
</protein>
<proteinExistence type="predicted"/>
<evidence type="ECO:0000313" key="2">
    <source>
        <dbReference type="EMBL" id="GAK56720.1"/>
    </source>
</evidence>
<keyword evidence="3" id="KW-1185">Reference proteome</keyword>
<dbReference type="Gene3D" id="2.40.10.120">
    <property type="match status" value="1"/>
</dbReference>
<name>A0A081BWL5_VECG1</name>
<evidence type="ECO:0000256" key="1">
    <source>
        <dbReference type="SAM" id="MobiDB-lite"/>
    </source>
</evidence>
<dbReference type="Pfam" id="PF13365">
    <property type="entry name" value="Trypsin_2"/>
    <property type="match status" value="1"/>
</dbReference>
<dbReference type="InterPro" id="IPR009003">
    <property type="entry name" value="Peptidase_S1_PA"/>
</dbReference>
<accession>A0A081BWL5</accession>
<dbReference type="HOGENOM" id="CLU_578300_0_0_0"/>
<dbReference type="EMBL" id="DF820465">
    <property type="protein sequence ID" value="GAK56720.1"/>
    <property type="molecule type" value="Genomic_DNA"/>
</dbReference>
<reference evidence="2" key="1">
    <citation type="journal article" date="2015" name="PeerJ">
        <title>First genomic representation of candidate bacterial phylum KSB3 points to enhanced environmental sensing as a trigger of wastewater bulking.</title>
        <authorList>
            <person name="Sekiguchi Y."/>
            <person name="Ohashi A."/>
            <person name="Parks D.H."/>
            <person name="Yamauchi T."/>
            <person name="Tyson G.W."/>
            <person name="Hugenholtz P."/>
        </authorList>
    </citation>
    <scope>NUCLEOTIDE SEQUENCE [LARGE SCALE GENOMIC DNA]</scope>
</reference>
<sequence>MEDLFDERLMEPVVLIESNKEGEKAFGTGFIIHQHEKDTYVVTCRHVVDSVGGDDHVKISGKIAIVVDYSNAKDLDLAILKITGYKKIENIYSLIKGGTRKLKIRIIGYKEYVHESSKCLPLEGTLIVNFNLKPKDSTKHYPAWDLKIDQMEEEDYYLAPGYSGSPVIDAKTNEILGIVNTRERQRKTGQAISIWNLVELKKFWEEIGKKPSDLIREKPKTPKNGTKIQIAVIAMNQSEVEELDSGKVFHNNRCDEFKQFKELKKVLGLKKDEIKSYYGRSRDEWIPLGTDRQSIKEIIEDAVDRLNKHFKLEEDEEIYIDYLSDDFFSEEQNTTITNRLRNQGGILIIDTVSMYHPTLEKGLTHSQVMGHPDQIALIVISPLDKQKASKIDELLSSHIYKSFMKIPFAAFEENAEALHEFDVNGDRCLRRRLISTLANFRIRRSVPTKEQRYQMQKGRPEKTGIQEKITGE</sequence>
<dbReference type="Proteomes" id="UP000030661">
    <property type="component" value="Unassembled WGS sequence"/>
</dbReference>
<dbReference type="STRING" id="1499967.U27_03683"/>
<organism evidence="2">
    <name type="scientific">Vecturithrix granuli</name>
    <dbReference type="NCBI Taxonomy" id="1499967"/>
    <lineage>
        <taxon>Bacteria</taxon>
        <taxon>Candidatus Moduliflexota</taxon>
        <taxon>Candidatus Vecturitrichia</taxon>
        <taxon>Candidatus Vecturitrichales</taxon>
        <taxon>Candidatus Vecturitrichaceae</taxon>
        <taxon>Candidatus Vecturithrix</taxon>
    </lineage>
</organism>
<gene>
    <name evidence="2" type="ORF">U27_03683</name>
</gene>